<dbReference type="Gene3D" id="3.20.20.80">
    <property type="entry name" value="Glycosidases"/>
    <property type="match status" value="1"/>
</dbReference>
<dbReference type="STRING" id="997884.HMPREF1068_02551"/>
<evidence type="ECO:0000256" key="6">
    <source>
        <dbReference type="ARBA" id="ARBA00023295"/>
    </source>
</evidence>
<evidence type="ECO:0000256" key="2">
    <source>
        <dbReference type="ARBA" id="ARBA00007951"/>
    </source>
</evidence>
<keyword evidence="5" id="KW-0378">Hydrolase</keyword>
<dbReference type="HOGENOM" id="CLU_002934_0_1_10"/>
<evidence type="ECO:0000256" key="4">
    <source>
        <dbReference type="ARBA" id="ARBA00022729"/>
    </source>
</evidence>
<dbReference type="Gene3D" id="2.60.120.260">
    <property type="entry name" value="Galactose-binding domain-like"/>
    <property type="match status" value="1"/>
</dbReference>
<dbReference type="GO" id="GO:0004560">
    <property type="term" value="F:alpha-L-fucosidase activity"/>
    <property type="evidence" value="ECO:0007669"/>
    <property type="project" value="InterPro"/>
</dbReference>
<dbReference type="SUPFAM" id="SSF51445">
    <property type="entry name" value="(Trans)glycosidases"/>
    <property type="match status" value="1"/>
</dbReference>
<dbReference type="InterPro" id="IPR016286">
    <property type="entry name" value="FUC_metazoa-typ"/>
</dbReference>
<comment type="similarity">
    <text evidence="2">Belongs to the glycosyl hydrolase 29 family.</text>
</comment>
<dbReference type="SMART" id="SM00812">
    <property type="entry name" value="Alpha_L_fucos"/>
    <property type="match status" value="1"/>
</dbReference>
<accession>I8XIS4</accession>
<dbReference type="InterPro" id="IPR057739">
    <property type="entry name" value="Glyco_hydro_29_N"/>
</dbReference>
<dbReference type="GO" id="GO:0005764">
    <property type="term" value="C:lysosome"/>
    <property type="evidence" value="ECO:0007669"/>
    <property type="project" value="TreeGrafter"/>
</dbReference>
<dbReference type="InterPro" id="IPR017853">
    <property type="entry name" value="GH"/>
</dbReference>
<dbReference type="GO" id="GO:0006004">
    <property type="term" value="P:fucose metabolic process"/>
    <property type="evidence" value="ECO:0007669"/>
    <property type="project" value="InterPro"/>
</dbReference>
<dbReference type="eggNOG" id="COG3669">
    <property type="taxonomic scope" value="Bacteria"/>
</dbReference>
<evidence type="ECO:0000256" key="3">
    <source>
        <dbReference type="ARBA" id="ARBA00012662"/>
    </source>
</evidence>
<keyword evidence="4" id="KW-0732">Signal</keyword>
<protein>
    <recommendedName>
        <fullName evidence="3">alpha-L-fucosidase</fullName>
        <ecNumber evidence="3">3.2.1.51</ecNumber>
    </recommendedName>
</protein>
<proteinExistence type="inferred from homology"/>
<sequence length="613" mass="70326">MQGISYLKFFLNISFTLCIICNGCKTEEPYKQSEGGKVIKREVDMSWWNDARYGMFIHYGIYSVLGGEYIGKNVEGMPIHFQSVGRNNSQSDSVKIGAGAGAEWILYEASIPRESYRKYASSFTAEKYDPQAIVDLALSAGMKYIIITTKHHDGFCLWDSDVTDWDISHTPAGIRWNHDLIAPLAEATRNAGLKFGIYFSHTRDWMYPGGIGPIPELQMKEYSYIENQSYMETYTYPMVTELLNRYHPDIFWWDSNNPYEEFAIRCNSLVINSSPTIIQNNRISTLPLYQGDFATPEQAMDENEEYENMELCMTMNDSWGYNQFDNGWKRPEYILWCLLRANKLGGNLLLNVGPRSDGTIPEECQTTLKIVGQWININSDGIYETQKSPLRFNLPYGPATWRKKNGIQHLYYHIFYWDGSGELWIPGIMNAPDEVALSFPANPQISFQVKAVEGIGLHITNLPQTKFSDMCTMLDIKFSNEPKLKEGIRDINNIIRLDALGAQIGHVAIDDFETKPCINWYSGRQINYKILITRNGTYKISALLAGFYPGKITFDFGNKLTLIGNNRTTSGHDNFEWQNMGNIYLKQGEYILSITADQIDLWLKVREFKMERQ</sequence>
<name>I8XIS4_9BACE</name>
<evidence type="ECO:0000256" key="5">
    <source>
        <dbReference type="ARBA" id="ARBA00022801"/>
    </source>
</evidence>
<comment type="function">
    <text evidence="1">Alpha-L-fucosidase is responsible for hydrolyzing the alpha-1,6-linked fucose joined to the reducing-end N-acetylglucosamine of the carbohydrate moieties of glycoproteins.</text>
</comment>
<dbReference type="PATRIC" id="fig|997884.3.peg.2621"/>
<dbReference type="PRINTS" id="PR00741">
    <property type="entry name" value="GLHYDRLASE29"/>
</dbReference>
<evidence type="ECO:0000313" key="8">
    <source>
        <dbReference type="EMBL" id="EIY49992.1"/>
    </source>
</evidence>
<dbReference type="EMBL" id="AGXS01000016">
    <property type="protein sequence ID" value="EIY49992.1"/>
    <property type="molecule type" value="Genomic_DNA"/>
</dbReference>
<reference evidence="8 9" key="1">
    <citation type="submission" date="2012-02" db="EMBL/GenBank/DDBJ databases">
        <title>The Genome Sequence of Bacteroides nordii CL02T12C05.</title>
        <authorList>
            <consortium name="The Broad Institute Genome Sequencing Platform"/>
            <person name="Earl A."/>
            <person name="Ward D."/>
            <person name="Feldgarden M."/>
            <person name="Gevers D."/>
            <person name="Zitomersky N.L."/>
            <person name="Coyne M.J."/>
            <person name="Comstock L.E."/>
            <person name="Young S.K."/>
            <person name="Zeng Q."/>
            <person name="Gargeya S."/>
            <person name="Fitzgerald M."/>
            <person name="Haas B."/>
            <person name="Abouelleil A."/>
            <person name="Alvarado L."/>
            <person name="Arachchi H.M."/>
            <person name="Berlin A."/>
            <person name="Chapman S.B."/>
            <person name="Gearin G."/>
            <person name="Goldberg J."/>
            <person name="Griggs A."/>
            <person name="Gujja S."/>
            <person name="Hansen M."/>
            <person name="Heiman D."/>
            <person name="Howarth C."/>
            <person name="Larimer J."/>
            <person name="Lui A."/>
            <person name="MacDonald P.J.P."/>
            <person name="McCowen C."/>
            <person name="Montmayeur A."/>
            <person name="Murphy C."/>
            <person name="Neiman D."/>
            <person name="Pearson M."/>
            <person name="Priest M."/>
            <person name="Roberts A."/>
            <person name="Saif S."/>
            <person name="Shea T."/>
            <person name="Sisk P."/>
            <person name="Stolte C."/>
            <person name="Sykes S."/>
            <person name="Wortman J."/>
            <person name="Nusbaum C."/>
            <person name="Birren B."/>
        </authorList>
    </citation>
    <scope>NUCLEOTIDE SEQUENCE [LARGE SCALE GENOMIC DNA]</scope>
    <source>
        <strain evidence="8 9">CL02T12C05</strain>
    </source>
</reference>
<feature type="domain" description="Glycoside hydrolase family 29 N-terminal" evidence="7">
    <location>
        <begin position="41"/>
        <end position="379"/>
    </location>
</feature>
<evidence type="ECO:0000256" key="1">
    <source>
        <dbReference type="ARBA" id="ARBA00004071"/>
    </source>
</evidence>
<dbReference type="Pfam" id="PF01120">
    <property type="entry name" value="Alpha_L_fucos"/>
    <property type="match status" value="1"/>
</dbReference>
<dbReference type="Proteomes" id="UP000003089">
    <property type="component" value="Unassembled WGS sequence"/>
</dbReference>
<dbReference type="PANTHER" id="PTHR10030">
    <property type="entry name" value="ALPHA-L-FUCOSIDASE"/>
    <property type="match status" value="1"/>
</dbReference>
<dbReference type="EC" id="3.2.1.51" evidence="3"/>
<keyword evidence="9" id="KW-1185">Reference proteome</keyword>
<comment type="caution">
    <text evidence="8">The sequence shown here is derived from an EMBL/GenBank/DDBJ whole genome shotgun (WGS) entry which is preliminary data.</text>
</comment>
<dbReference type="InterPro" id="IPR000933">
    <property type="entry name" value="Glyco_hydro_29"/>
</dbReference>
<dbReference type="AlphaFoldDB" id="I8XIS4"/>
<dbReference type="GO" id="GO:0016139">
    <property type="term" value="P:glycoside catabolic process"/>
    <property type="evidence" value="ECO:0007669"/>
    <property type="project" value="TreeGrafter"/>
</dbReference>
<evidence type="ECO:0000313" key="9">
    <source>
        <dbReference type="Proteomes" id="UP000003089"/>
    </source>
</evidence>
<keyword evidence="6" id="KW-0326">Glycosidase</keyword>
<dbReference type="PANTHER" id="PTHR10030:SF37">
    <property type="entry name" value="ALPHA-L-FUCOSIDASE-RELATED"/>
    <property type="match status" value="1"/>
</dbReference>
<evidence type="ECO:0000259" key="7">
    <source>
        <dbReference type="Pfam" id="PF01120"/>
    </source>
</evidence>
<gene>
    <name evidence="8" type="ORF">HMPREF1068_02551</name>
</gene>
<organism evidence="8 9">
    <name type="scientific">Bacteroides nordii CL02T12C05</name>
    <dbReference type="NCBI Taxonomy" id="997884"/>
    <lineage>
        <taxon>Bacteria</taxon>
        <taxon>Pseudomonadati</taxon>
        <taxon>Bacteroidota</taxon>
        <taxon>Bacteroidia</taxon>
        <taxon>Bacteroidales</taxon>
        <taxon>Bacteroidaceae</taxon>
        <taxon>Bacteroides</taxon>
    </lineage>
</organism>